<dbReference type="EMBL" id="JAMZIH010002508">
    <property type="protein sequence ID" value="KAJ1677404.1"/>
    <property type="molecule type" value="Genomic_DNA"/>
</dbReference>
<comment type="caution">
    <text evidence="1">The sequence shown here is derived from an EMBL/GenBank/DDBJ whole genome shotgun (WGS) entry which is preliminary data.</text>
</comment>
<reference evidence="1" key="1">
    <citation type="submission" date="2022-06" db="EMBL/GenBank/DDBJ databases">
        <title>Phylogenomic reconstructions and comparative analyses of Kickxellomycotina fungi.</title>
        <authorList>
            <person name="Reynolds N.K."/>
            <person name="Stajich J.E."/>
            <person name="Barry K."/>
            <person name="Grigoriev I.V."/>
            <person name="Crous P."/>
            <person name="Smith M.E."/>
        </authorList>
    </citation>
    <scope>NUCLEOTIDE SEQUENCE</scope>
    <source>
        <strain evidence="1">RSA 2271</strain>
    </source>
</reference>
<keyword evidence="2" id="KW-1185">Reference proteome</keyword>
<accession>A0ACC1HSS6</accession>
<organism evidence="1 2">
    <name type="scientific">Spiromyces aspiralis</name>
    <dbReference type="NCBI Taxonomy" id="68401"/>
    <lineage>
        <taxon>Eukaryota</taxon>
        <taxon>Fungi</taxon>
        <taxon>Fungi incertae sedis</taxon>
        <taxon>Zoopagomycota</taxon>
        <taxon>Kickxellomycotina</taxon>
        <taxon>Kickxellomycetes</taxon>
        <taxon>Kickxellales</taxon>
        <taxon>Kickxellaceae</taxon>
        <taxon>Spiromyces</taxon>
    </lineage>
</organism>
<feature type="non-terminal residue" evidence="1">
    <location>
        <position position="1"/>
    </location>
</feature>
<evidence type="ECO:0000313" key="1">
    <source>
        <dbReference type="EMBL" id="KAJ1677404.1"/>
    </source>
</evidence>
<dbReference type="Proteomes" id="UP001145114">
    <property type="component" value="Unassembled WGS sequence"/>
</dbReference>
<evidence type="ECO:0000313" key="2">
    <source>
        <dbReference type="Proteomes" id="UP001145114"/>
    </source>
</evidence>
<proteinExistence type="predicted"/>
<gene>
    <name evidence="1" type="ORF">EV182_006251</name>
</gene>
<sequence>YGNDVIPLGDLGGGKPHDGRATASGHHPLPEEVFVLEDEDDNDEEEEDLGGDKSSSSSSNGRKSPGRQPHNDASLANRAGTSSP</sequence>
<protein>
    <submittedName>
        <fullName evidence="1">Uncharacterized protein</fullName>
    </submittedName>
</protein>
<name>A0ACC1HSS6_9FUNG</name>